<evidence type="ECO:0000259" key="1">
    <source>
        <dbReference type="Pfam" id="PF13910"/>
    </source>
</evidence>
<evidence type="ECO:0000313" key="3">
    <source>
        <dbReference type="Proteomes" id="UP001602013"/>
    </source>
</evidence>
<proteinExistence type="predicted"/>
<feature type="domain" description="DUF4209" evidence="1">
    <location>
        <begin position="33"/>
        <end position="118"/>
    </location>
</feature>
<dbReference type="EMBL" id="JBIASD010000099">
    <property type="protein sequence ID" value="MFF3672335.1"/>
    <property type="molecule type" value="Genomic_DNA"/>
</dbReference>
<dbReference type="RefSeq" id="WP_387418501.1">
    <property type="nucleotide sequence ID" value="NZ_JBIASD010000099.1"/>
</dbReference>
<keyword evidence="3" id="KW-1185">Reference proteome</keyword>
<sequence>MIDVGLASALARAFQRFWAGDPEGAAFTAAPRVEALTRNLLLIIDEPIYRTQRTSTPGQYPGLGALLAFLKAKGMNESWYRFIYTLCANPAGGTNIRNEISHGFINFVNTTYAALLLQAAAYMATLQPGRAEPVNP</sequence>
<dbReference type="Pfam" id="PF13910">
    <property type="entry name" value="DUF4209"/>
    <property type="match status" value="1"/>
</dbReference>
<protein>
    <submittedName>
        <fullName evidence="2">DUF4209 domain-containing protein</fullName>
    </submittedName>
</protein>
<gene>
    <name evidence="2" type="ORF">ACFYXI_43395</name>
</gene>
<name>A0ABW6T4V8_9ACTN</name>
<reference evidence="2 3" key="1">
    <citation type="submission" date="2024-10" db="EMBL/GenBank/DDBJ databases">
        <title>The Natural Products Discovery Center: Release of the First 8490 Sequenced Strains for Exploring Actinobacteria Biosynthetic Diversity.</title>
        <authorList>
            <person name="Kalkreuter E."/>
            <person name="Kautsar S.A."/>
            <person name="Yang D."/>
            <person name="Bader C.D."/>
            <person name="Teijaro C.N."/>
            <person name="Fluegel L."/>
            <person name="Davis C.M."/>
            <person name="Simpson J.R."/>
            <person name="Lauterbach L."/>
            <person name="Steele A.D."/>
            <person name="Gui C."/>
            <person name="Meng S."/>
            <person name="Li G."/>
            <person name="Viehrig K."/>
            <person name="Ye F."/>
            <person name="Su P."/>
            <person name="Kiefer A.F."/>
            <person name="Nichols A."/>
            <person name="Cepeda A.J."/>
            <person name="Yan W."/>
            <person name="Fan B."/>
            <person name="Jiang Y."/>
            <person name="Adhikari A."/>
            <person name="Zheng C.-J."/>
            <person name="Schuster L."/>
            <person name="Cowan T.M."/>
            <person name="Smanski M.J."/>
            <person name="Chevrette M.G."/>
            <person name="De Carvalho L.P.S."/>
            <person name="Shen B."/>
        </authorList>
    </citation>
    <scope>NUCLEOTIDE SEQUENCE [LARGE SCALE GENOMIC DNA]</scope>
    <source>
        <strain evidence="2 3">NPDC002173</strain>
    </source>
</reference>
<organism evidence="2 3">
    <name type="scientific">Microtetraspora malaysiensis</name>
    <dbReference type="NCBI Taxonomy" id="161358"/>
    <lineage>
        <taxon>Bacteria</taxon>
        <taxon>Bacillati</taxon>
        <taxon>Actinomycetota</taxon>
        <taxon>Actinomycetes</taxon>
        <taxon>Streptosporangiales</taxon>
        <taxon>Streptosporangiaceae</taxon>
        <taxon>Microtetraspora</taxon>
    </lineage>
</organism>
<comment type="caution">
    <text evidence="2">The sequence shown here is derived from an EMBL/GenBank/DDBJ whole genome shotgun (WGS) entry which is preliminary data.</text>
</comment>
<accession>A0ABW6T4V8</accession>
<dbReference type="InterPro" id="IPR025209">
    <property type="entry name" value="DUF4209"/>
</dbReference>
<evidence type="ECO:0000313" key="2">
    <source>
        <dbReference type="EMBL" id="MFF3672335.1"/>
    </source>
</evidence>
<dbReference type="Proteomes" id="UP001602013">
    <property type="component" value="Unassembled WGS sequence"/>
</dbReference>